<dbReference type="InterPro" id="IPR039498">
    <property type="entry name" value="NTP_transf_5"/>
</dbReference>
<accession>A0A1E5HD40</accession>
<proteinExistence type="predicted"/>
<dbReference type="EMBL" id="MIKC01000011">
    <property type="protein sequence ID" value="OEG22859.1"/>
    <property type="molecule type" value="Genomic_DNA"/>
</dbReference>
<sequence length="377" mass="44569">MKISEMKKEYRLVTLLAKYYLDEKEELELIHLMENGLDWSVVLGQLAIHRIFGISWATVKKYCFKKENFLCSYDRFITILDQENKLLQSINSAQEKQTLRITQKMTEEAIEYVLVKGLALSEYGYPEDVYRSFNDNDILVKQKDLDAIVRIAKDEGYVFGKKDYIHNGIKEATRKAVLMRPLSSHEIYPLIKQVDNEYLNYHILDFQFSLDLFSTNRTDEYVNKMHGSRFLYAGKKDKQSFYSLSLIDLLLFVCIHFYKEAVSLEKVKTYKDLALYKLCDVHILIHKVLKEKKLDSFITRVEDFQVSDEVLYTFSICNDFFGLNEPSILDLIKEYPSAKTHELYSFDGKTKIIDSLHIGERVFDFNRMEKYQQFRKE</sequence>
<protein>
    <recommendedName>
        <fullName evidence="3">Nucleotidyltransferase</fullName>
    </recommendedName>
</protein>
<dbReference type="AlphaFoldDB" id="A0A1E5HD40"/>
<dbReference type="STRING" id="1131292.BCR24_14655"/>
<evidence type="ECO:0000313" key="2">
    <source>
        <dbReference type="Proteomes" id="UP000094469"/>
    </source>
</evidence>
<comment type="caution">
    <text evidence="1">The sequence shown here is derived from an EMBL/GenBank/DDBJ whole genome shotgun (WGS) entry which is preliminary data.</text>
</comment>
<dbReference type="Proteomes" id="UP000094469">
    <property type="component" value="Unassembled WGS sequence"/>
</dbReference>
<dbReference type="OrthoDB" id="1737003at2"/>
<dbReference type="Gene3D" id="3.30.460.40">
    <property type="match status" value="1"/>
</dbReference>
<reference evidence="2" key="1">
    <citation type="submission" date="2016-09" db="EMBL/GenBank/DDBJ databases">
        <authorList>
            <person name="Gulvik C.A."/>
        </authorList>
    </citation>
    <scope>NUCLEOTIDE SEQUENCE [LARGE SCALE GENOMIC DNA]</scope>
    <source>
        <strain evidence="2">LMG 26676</strain>
    </source>
</reference>
<name>A0A1E5HD40_9ENTE</name>
<gene>
    <name evidence="1" type="ORF">BCR24_14655</name>
</gene>
<keyword evidence="2" id="KW-1185">Reference proteome</keyword>
<evidence type="ECO:0008006" key="3">
    <source>
        <dbReference type="Google" id="ProtNLM"/>
    </source>
</evidence>
<evidence type="ECO:0000313" key="1">
    <source>
        <dbReference type="EMBL" id="OEG22859.1"/>
    </source>
</evidence>
<dbReference type="Pfam" id="PF14907">
    <property type="entry name" value="NTP_transf_5"/>
    <property type="match status" value="1"/>
</dbReference>
<organism evidence="1 2">
    <name type="scientific">Enterococcus ureilyticus</name>
    <dbReference type="NCBI Taxonomy" id="1131292"/>
    <lineage>
        <taxon>Bacteria</taxon>
        <taxon>Bacillati</taxon>
        <taxon>Bacillota</taxon>
        <taxon>Bacilli</taxon>
        <taxon>Lactobacillales</taxon>
        <taxon>Enterococcaceae</taxon>
        <taxon>Enterococcus</taxon>
    </lineage>
</organism>